<dbReference type="Gene3D" id="3.40.630.10">
    <property type="entry name" value="Zn peptidases"/>
    <property type="match status" value="1"/>
</dbReference>
<sequence>MDSIKKIIIQLSLFSPRLGENEIKAAKYIESFLSSQNVDFSVQTFKTEVPITIRAELFLDDQKIPCLGGSFESGKITSASQVHFSPHSDFIETISYPSDPGIYISRINQSLLEKAVKISGEVMVEKFYFHSKNILVGNTVNPEKIVFAHYDSLGGGALDNAGSVAICLNLLTENRDLISENLFVFVGNEELSYDSPIYWGKGYREFEKIYSKLLNLAKEIVVVDGVGVTAPQTIVENIEDAFPVRNLNVLASKVTWISSVQSEVLKCYHCLEDTPDKLNQDFLSQSQSMIKQKLLNSV</sequence>
<comment type="caution">
    <text evidence="2">The sequence shown here is derived from an EMBL/GenBank/DDBJ whole genome shotgun (WGS) entry which is preliminary data.</text>
</comment>
<dbReference type="Proteomes" id="UP000182345">
    <property type="component" value="Unassembled WGS sequence"/>
</dbReference>
<protein>
    <recommendedName>
        <fullName evidence="1">Peptidase M28 domain-containing protein</fullName>
    </recommendedName>
</protein>
<dbReference type="Pfam" id="PF04389">
    <property type="entry name" value="Peptidase_M28"/>
    <property type="match status" value="1"/>
</dbReference>
<gene>
    <name evidence="2" type="ORF">AUJ42_02390</name>
</gene>
<name>A0A1J4RVK6_9BACT</name>
<evidence type="ECO:0000313" key="2">
    <source>
        <dbReference type="EMBL" id="OIN90951.1"/>
    </source>
</evidence>
<dbReference type="InterPro" id="IPR007484">
    <property type="entry name" value="Peptidase_M28"/>
</dbReference>
<accession>A0A1J4RVK6</accession>
<reference evidence="2 3" key="1">
    <citation type="journal article" date="2016" name="Environ. Microbiol.">
        <title>Genomic resolution of a cold subsurface aquifer community provides metabolic insights for novel microbes adapted to high CO concentrations.</title>
        <authorList>
            <person name="Probst A.J."/>
            <person name="Castelle C.J."/>
            <person name="Singh A."/>
            <person name="Brown C.T."/>
            <person name="Anantharaman K."/>
            <person name="Sharon I."/>
            <person name="Hug L.A."/>
            <person name="Burstein D."/>
            <person name="Emerson J.B."/>
            <person name="Thomas B.C."/>
            <person name="Banfield J.F."/>
        </authorList>
    </citation>
    <scope>NUCLEOTIDE SEQUENCE [LARGE SCALE GENOMIC DNA]</scope>
    <source>
        <strain evidence="2">CG1_02_44_10</strain>
    </source>
</reference>
<feature type="domain" description="Peptidase M28" evidence="1">
    <location>
        <begin position="144"/>
        <end position="191"/>
    </location>
</feature>
<organism evidence="2 3">
    <name type="scientific">Candidatus Collierbacteria bacterium CG1_02_44_10</name>
    <dbReference type="NCBI Taxonomy" id="1805087"/>
    <lineage>
        <taxon>Bacteria</taxon>
        <taxon>Candidatus Collieribacteriota</taxon>
    </lineage>
</organism>
<dbReference type="EMBL" id="MNUK01000056">
    <property type="protein sequence ID" value="OIN90951.1"/>
    <property type="molecule type" value="Genomic_DNA"/>
</dbReference>
<evidence type="ECO:0000313" key="3">
    <source>
        <dbReference type="Proteomes" id="UP000182345"/>
    </source>
</evidence>
<proteinExistence type="predicted"/>
<evidence type="ECO:0000259" key="1">
    <source>
        <dbReference type="Pfam" id="PF04389"/>
    </source>
</evidence>
<dbReference type="AlphaFoldDB" id="A0A1J4RVK6"/>
<dbReference type="SUPFAM" id="SSF53187">
    <property type="entry name" value="Zn-dependent exopeptidases"/>
    <property type="match status" value="1"/>
</dbReference>